<evidence type="ECO:0000256" key="6">
    <source>
        <dbReference type="ARBA" id="ARBA00023295"/>
    </source>
</evidence>
<evidence type="ECO:0000313" key="12">
    <source>
        <dbReference type="EMBL" id="KAK3336132.1"/>
    </source>
</evidence>
<dbReference type="InterPro" id="IPR018807">
    <property type="entry name" value="YJL171C/Tos1_N"/>
</dbReference>
<dbReference type="Pfam" id="PF10290">
    <property type="entry name" value="YJL171C_Tos1_N"/>
    <property type="match status" value="1"/>
</dbReference>
<organism evidence="12 13">
    <name type="scientific">Cercophora scortea</name>
    <dbReference type="NCBI Taxonomy" id="314031"/>
    <lineage>
        <taxon>Eukaryota</taxon>
        <taxon>Fungi</taxon>
        <taxon>Dikarya</taxon>
        <taxon>Ascomycota</taxon>
        <taxon>Pezizomycotina</taxon>
        <taxon>Sordariomycetes</taxon>
        <taxon>Sordariomycetidae</taxon>
        <taxon>Sordariales</taxon>
        <taxon>Lasiosphaeriaceae</taxon>
        <taxon>Cercophora</taxon>
    </lineage>
</organism>
<evidence type="ECO:0000256" key="2">
    <source>
        <dbReference type="ARBA" id="ARBA00006055"/>
    </source>
</evidence>
<dbReference type="GO" id="GO:0009277">
    <property type="term" value="C:fungal-type cell wall"/>
    <property type="evidence" value="ECO:0007669"/>
    <property type="project" value="TreeGrafter"/>
</dbReference>
<accession>A0AAE0J401</accession>
<evidence type="ECO:0000313" key="13">
    <source>
        <dbReference type="Proteomes" id="UP001286456"/>
    </source>
</evidence>
<comment type="similarity">
    <text evidence="2">Belongs to the PGA52 family.</text>
</comment>
<dbReference type="Proteomes" id="UP001286456">
    <property type="component" value="Unassembled WGS sequence"/>
</dbReference>
<evidence type="ECO:0000256" key="3">
    <source>
        <dbReference type="ARBA" id="ARBA00012780"/>
    </source>
</evidence>
<feature type="region of interest" description="Disordered" evidence="8">
    <location>
        <begin position="119"/>
        <end position="159"/>
    </location>
</feature>
<evidence type="ECO:0000256" key="1">
    <source>
        <dbReference type="ARBA" id="ARBA00000382"/>
    </source>
</evidence>
<protein>
    <recommendedName>
        <fullName evidence="3">glucan endo-1,3-beta-D-glucosidase</fullName>
        <ecNumber evidence="3">3.2.1.39</ecNumber>
    </recommendedName>
</protein>
<sequence>MRFQLAVTLIAAASTANAAAPRARAKAIPSEQLCVGTAHQENGNWYCQAVRGVSYQNVGKDWEYGVVTGMNEGNGELYWAPHAYSGPLAPFNEPMSFHFRGPIALKQFAVYLPNSNLGGLKKREESDHPPHESQNSHVHLPRHTGRLEESRKKQEKRGANWVHAVIDGVPQSWIHGETWASAVINGQPQSWINNYFGPGGSAPTPAPAPAAAPWVPEPEPEPEPEHEPAYWAPEPTPWAPEPESAPAPWAPDYEPAVASKPTEAPEAPWGEERLSRPSSSGSRIPRVEGDFARAGYYNADSQQNEGLVFLSNNGGQGSGVWSPTFGNTLSYVSADGLGGAAEPQTLAATVVPSGKEFAIMSDEPCDESCGYIRPGSVAYKGFDGADKTFLLEFSMPHQWGATDFQKDVPAIWMLNAKIPYTAQYQFNCHPDCGEFDVFEVLDHFGEKAKTTFHARAGQTGGDSNYFRRPVDGTLKLAVIFDSASSTVSVRILDNDIDFPASLSVQEIESLRLDEHGPSDLAYSSFNLW</sequence>
<dbReference type="Pfam" id="PF10287">
    <property type="entry name" value="YJL171C_Tos1_C"/>
    <property type="match status" value="1"/>
</dbReference>
<keyword evidence="4 9" id="KW-0732">Signal</keyword>
<dbReference type="GO" id="GO:0071555">
    <property type="term" value="P:cell wall organization"/>
    <property type="evidence" value="ECO:0007669"/>
    <property type="project" value="UniProtKB-KW"/>
</dbReference>
<dbReference type="PANTHER" id="PTHR31737">
    <property type="entry name" value="PROTEIN TOS1"/>
    <property type="match status" value="1"/>
</dbReference>
<reference evidence="12" key="1">
    <citation type="journal article" date="2023" name="Mol. Phylogenet. Evol.">
        <title>Genome-scale phylogeny and comparative genomics of the fungal order Sordariales.</title>
        <authorList>
            <person name="Hensen N."/>
            <person name="Bonometti L."/>
            <person name="Westerberg I."/>
            <person name="Brannstrom I.O."/>
            <person name="Guillou S."/>
            <person name="Cros-Aarteil S."/>
            <person name="Calhoun S."/>
            <person name="Haridas S."/>
            <person name="Kuo A."/>
            <person name="Mondo S."/>
            <person name="Pangilinan J."/>
            <person name="Riley R."/>
            <person name="LaButti K."/>
            <person name="Andreopoulos B."/>
            <person name="Lipzen A."/>
            <person name="Chen C."/>
            <person name="Yan M."/>
            <person name="Daum C."/>
            <person name="Ng V."/>
            <person name="Clum A."/>
            <person name="Steindorff A."/>
            <person name="Ohm R.A."/>
            <person name="Martin F."/>
            <person name="Silar P."/>
            <person name="Natvig D.O."/>
            <person name="Lalanne C."/>
            <person name="Gautier V."/>
            <person name="Ament-Velasquez S.L."/>
            <person name="Kruys A."/>
            <person name="Hutchinson M.I."/>
            <person name="Powell A.J."/>
            <person name="Barry K."/>
            <person name="Miller A.N."/>
            <person name="Grigoriev I.V."/>
            <person name="Debuchy R."/>
            <person name="Gladieux P."/>
            <person name="Hiltunen Thoren M."/>
            <person name="Johannesson H."/>
        </authorList>
    </citation>
    <scope>NUCLEOTIDE SEQUENCE</scope>
    <source>
        <strain evidence="12">SMH4131-1</strain>
    </source>
</reference>
<evidence type="ECO:0000256" key="4">
    <source>
        <dbReference type="ARBA" id="ARBA00022729"/>
    </source>
</evidence>
<feature type="compositionally biased region" description="Basic and acidic residues" evidence="8">
    <location>
        <begin position="145"/>
        <end position="158"/>
    </location>
</feature>
<gene>
    <name evidence="12" type="ORF">B0T19DRAFT_436938</name>
</gene>
<comment type="caution">
    <text evidence="12">The sequence shown here is derived from an EMBL/GenBank/DDBJ whole genome shotgun (WGS) entry which is preliminary data.</text>
</comment>
<evidence type="ECO:0000256" key="7">
    <source>
        <dbReference type="ARBA" id="ARBA00023316"/>
    </source>
</evidence>
<dbReference type="PANTHER" id="PTHR31737:SF2">
    <property type="entry name" value="PROTEIN TOS1"/>
    <property type="match status" value="1"/>
</dbReference>
<reference evidence="12" key="2">
    <citation type="submission" date="2023-06" db="EMBL/GenBank/DDBJ databases">
        <authorList>
            <consortium name="Lawrence Berkeley National Laboratory"/>
            <person name="Haridas S."/>
            <person name="Hensen N."/>
            <person name="Bonometti L."/>
            <person name="Westerberg I."/>
            <person name="Brannstrom I.O."/>
            <person name="Guillou S."/>
            <person name="Cros-Aarteil S."/>
            <person name="Calhoun S."/>
            <person name="Kuo A."/>
            <person name="Mondo S."/>
            <person name="Pangilinan J."/>
            <person name="Riley R."/>
            <person name="Labutti K."/>
            <person name="Andreopoulos B."/>
            <person name="Lipzen A."/>
            <person name="Chen C."/>
            <person name="Yanf M."/>
            <person name="Daum C."/>
            <person name="Ng V."/>
            <person name="Clum A."/>
            <person name="Steindorff A."/>
            <person name="Ohm R."/>
            <person name="Martin F."/>
            <person name="Silar P."/>
            <person name="Natvig D."/>
            <person name="Lalanne C."/>
            <person name="Gautier V."/>
            <person name="Ament-Velasquez S.L."/>
            <person name="Kruys A."/>
            <person name="Hutchinson M.I."/>
            <person name="Powell A.J."/>
            <person name="Barry K."/>
            <person name="Miller A.N."/>
            <person name="Grigoriev I.V."/>
            <person name="Debuchy R."/>
            <person name="Gladieux P."/>
            <person name="Thoren M.H."/>
            <person name="Johannesson H."/>
        </authorList>
    </citation>
    <scope>NUCLEOTIDE SEQUENCE</scope>
    <source>
        <strain evidence="12">SMH4131-1</strain>
    </source>
</reference>
<keyword evidence="7" id="KW-0961">Cell wall biogenesis/degradation</keyword>
<keyword evidence="6" id="KW-0326">Glycosidase</keyword>
<feature type="chain" id="PRO_5042290912" description="glucan endo-1,3-beta-D-glucosidase" evidence="9">
    <location>
        <begin position="19"/>
        <end position="528"/>
    </location>
</feature>
<evidence type="ECO:0000259" key="10">
    <source>
        <dbReference type="Pfam" id="PF10287"/>
    </source>
</evidence>
<feature type="compositionally biased region" description="Basic and acidic residues" evidence="8">
    <location>
        <begin position="121"/>
        <end position="131"/>
    </location>
</feature>
<evidence type="ECO:0000256" key="5">
    <source>
        <dbReference type="ARBA" id="ARBA00022801"/>
    </source>
</evidence>
<dbReference type="InterPro" id="IPR018805">
    <property type="entry name" value="YJL171C/Tos1_C"/>
</dbReference>
<keyword evidence="13" id="KW-1185">Reference proteome</keyword>
<feature type="domain" description="Cell wall protein YJL171C/Tos1 C-terminal" evidence="10">
    <location>
        <begin position="289"/>
        <end position="509"/>
    </location>
</feature>
<feature type="compositionally biased region" description="Pro residues" evidence="8">
    <location>
        <begin position="234"/>
        <end position="249"/>
    </location>
</feature>
<dbReference type="GO" id="GO:0042973">
    <property type="term" value="F:glucan endo-1,3-beta-D-glucosidase activity"/>
    <property type="evidence" value="ECO:0007669"/>
    <property type="project" value="UniProtKB-EC"/>
</dbReference>
<dbReference type="EMBL" id="JAUEPO010000001">
    <property type="protein sequence ID" value="KAK3336132.1"/>
    <property type="molecule type" value="Genomic_DNA"/>
</dbReference>
<dbReference type="AlphaFoldDB" id="A0AAE0J401"/>
<feature type="region of interest" description="Disordered" evidence="8">
    <location>
        <begin position="195"/>
        <end position="284"/>
    </location>
</feature>
<proteinExistence type="inferred from homology"/>
<evidence type="ECO:0000256" key="8">
    <source>
        <dbReference type="SAM" id="MobiDB-lite"/>
    </source>
</evidence>
<feature type="signal peptide" evidence="9">
    <location>
        <begin position="1"/>
        <end position="18"/>
    </location>
</feature>
<keyword evidence="5 12" id="KW-0378">Hydrolase</keyword>
<evidence type="ECO:0000259" key="11">
    <source>
        <dbReference type="Pfam" id="PF10290"/>
    </source>
</evidence>
<comment type="catalytic activity">
    <reaction evidence="1">
        <text>Hydrolysis of (1-&gt;3)-beta-D-glucosidic linkages in (1-&gt;3)-beta-D-glucans.</text>
        <dbReference type="EC" id="3.2.1.39"/>
    </reaction>
</comment>
<feature type="domain" description="Cell wall protein YJL171C/Tos1 N-terminal" evidence="11">
    <location>
        <begin position="53"/>
        <end position="112"/>
    </location>
</feature>
<evidence type="ECO:0000256" key="9">
    <source>
        <dbReference type="SAM" id="SignalP"/>
    </source>
</evidence>
<dbReference type="EC" id="3.2.1.39" evidence="3"/>
<name>A0AAE0J401_9PEZI</name>